<feature type="transmembrane region" description="Helical" evidence="1">
    <location>
        <begin position="30"/>
        <end position="50"/>
    </location>
</feature>
<keyword evidence="1" id="KW-1133">Transmembrane helix</keyword>
<evidence type="ECO:0000256" key="1">
    <source>
        <dbReference type="SAM" id="Phobius"/>
    </source>
</evidence>
<dbReference type="EMBL" id="JAJHJB010000044">
    <property type="protein sequence ID" value="MCC5467940.1"/>
    <property type="molecule type" value="Genomic_DNA"/>
</dbReference>
<evidence type="ECO:0000313" key="3">
    <source>
        <dbReference type="Proteomes" id="UP001165492"/>
    </source>
</evidence>
<keyword evidence="1" id="KW-0472">Membrane</keyword>
<accession>A0ABS8HXR7</accession>
<evidence type="ECO:0000313" key="2">
    <source>
        <dbReference type="EMBL" id="MCC5467940.1"/>
    </source>
</evidence>
<dbReference type="RefSeq" id="WP_229536866.1">
    <property type="nucleotide sequence ID" value="NZ_JAJHJB010000044.1"/>
</dbReference>
<keyword evidence="1" id="KW-0812">Transmembrane</keyword>
<comment type="caution">
    <text evidence="2">The sequence shown here is derived from an EMBL/GenBank/DDBJ whole genome shotgun (WGS) entry which is preliminary data.</text>
</comment>
<organism evidence="2 3">
    <name type="scientific">Pelosinus baikalensis</name>
    <dbReference type="NCBI Taxonomy" id="2892015"/>
    <lineage>
        <taxon>Bacteria</taxon>
        <taxon>Bacillati</taxon>
        <taxon>Bacillota</taxon>
        <taxon>Negativicutes</taxon>
        <taxon>Selenomonadales</taxon>
        <taxon>Sporomusaceae</taxon>
        <taxon>Pelosinus</taxon>
    </lineage>
</organism>
<proteinExistence type="predicted"/>
<keyword evidence="3" id="KW-1185">Reference proteome</keyword>
<sequence length="96" mass="11076">MSTYEGIANTRLTLWNQFFPHWLSVEFFSSSWFVIVLSMILLYAILIMLIDKSRLREMLFYGSLLAVSIGYIDTIGTTMGWIWTGSAHLCEPLSMQ</sequence>
<reference evidence="2" key="1">
    <citation type="submission" date="2021-11" db="EMBL/GenBank/DDBJ databases">
        <title>Description of a new species Pelosinus isolated from the bottom sediments of Lake Baikal.</title>
        <authorList>
            <person name="Zakharyuk A."/>
        </authorList>
    </citation>
    <scope>NUCLEOTIDE SEQUENCE</scope>
    <source>
        <strain evidence="2">Bkl1</strain>
    </source>
</reference>
<gene>
    <name evidence="2" type="ORF">LMF89_21625</name>
</gene>
<dbReference type="Proteomes" id="UP001165492">
    <property type="component" value="Unassembled WGS sequence"/>
</dbReference>
<name>A0ABS8HXR7_9FIRM</name>
<protein>
    <submittedName>
        <fullName evidence="2">Uncharacterized protein</fullName>
    </submittedName>
</protein>
<feature type="transmembrane region" description="Helical" evidence="1">
    <location>
        <begin position="59"/>
        <end position="83"/>
    </location>
</feature>